<accession>A0A5M3Y048</accession>
<dbReference type="Proteomes" id="UP000377595">
    <property type="component" value="Unassembled WGS sequence"/>
</dbReference>
<proteinExistence type="predicted"/>
<dbReference type="EMBL" id="BLAF01000095">
    <property type="protein sequence ID" value="GES26717.1"/>
    <property type="molecule type" value="Genomic_DNA"/>
</dbReference>
<sequence>MAYGTGMDEAQVSAERWREQVRAQDSIEQDRKALARLIEYDHDPFEIDLYELSSDPQMRLVDKAKRSYAGQYDRRLRRMRERANRTEVDQ</sequence>
<organism evidence="1 2">
    <name type="scientific">Acrocarpospora pleiomorpha</name>
    <dbReference type="NCBI Taxonomy" id="90975"/>
    <lineage>
        <taxon>Bacteria</taxon>
        <taxon>Bacillati</taxon>
        <taxon>Actinomycetota</taxon>
        <taxon>Actinomycetes</taxon>
        <taxon>Streptosporangiales</taxon>
        <taxon>Streptosporangiaceae</taxon>
        <taxon>Acrocarpospora</taxon>
    </lineage>
</organism>
<keyword evidence="2" id="KW-1185">Reference proteome</keyword>
<dbReference type="AlphaFoldDB" id="A0A5M3Y048"/>
<protein>
    <submittedName>
        <fullName evidence="1">Uncharacterized protein</fullName>
    </submittedName>
</protein>
<gene>
    <name evidence="1" type="ORF">Aple_096160</name>
</gene>
<reference evidence="1 2" key="1">
    <citation type="submission" date="2019-10" db="EMBL/GenBank/DDBJ databases">
        <title>Whole genome shotgun sequence of Acrocarpospora pleiomorpha NBRC 16267.</title>
        <authorList>
            <person name="Ichikawa N."/>
            <person name="Kimura A."/>
            <person name="Kitahashi Y."/>
            <person name="Komaki H."/>
            <person name="Oguchi A."/>
        </authorList>
    </citation>
    <scope>NUCLEOTIDE SEQUENCE [LARGE SCALE GENOMIC DNA]</scope>
    <source>
        <strain evidence="1 2">NBRC 16267</strain>
    </source>
</reference>
<comment type="caution">
    <text evidence="1">The sequence shown here is derived from an EMBL/GenBank/DDBJ whole genome shotgun (WGS) entry which is preliminary data.</text>
</comment>
<name>A0A5M3Y048_9ACTN</name>
<evidence type="ECO:0000313" key="2">
    <source>
        <dbReference type="Proteomes" id="UP000377595"/>
    </source>
</evidence>
<evidence type="ECO:0000313" key="1">
    <source>
        <dbReference type="EMBL" id="GES26717.1"/>
    </source>
</evidence>